<dbReference type="AlphaFoldDB" id="A0A183TKL2"/>
<dbReference type="EMBL" id="UYSU01041826">
    <property type="protein sequence ID" value="VDM03396.1"/>
    <property type="molecule type" value="Genomic_DNA"/>
</dbReference>
<evidence type="ECO:0000313" key="1">
    <source>
        <dbReference type="EMBL" id="VDM03396.1"/>
    </source>
</evidence>
<organism evidence="3">
    <name type="scientific">Schistocephalus solidus</name>
    <name type="common">Tapeworm</name>
    <dbReference type="NCBI Taxonomy" id="70667"/>
    <lineage>
        <taxon>Eukaryota</taxon>
        <taxon>Metazoa</taxon>
        <taxon>Spiralia</taxon>
        <taxon>Lophotrochozoa</taxon>
        <taxon>Platyhelminthes</taxon>
        <taxon>Cestoda</taxon>
        <taxon>Eucestoda</taxon>
        <taxon>Diphyllobothriidea</taxon>
        <taxon>Diphyllobothriidae</taxon>
        <taxon>Schistocephalus</taxon>
    </lineage>
</organism>
<accession>A0A183TKL2</accession>
<evidence type="ECO:0000313" key="3">
    <source>
        <dbReference type="WBParaSite" id="SSLN_0001765901-mRNA-1"/>
    </source>
</evidence>
<protein>
    <submittedName>
        <fullName evidence="3">40S ribosomal protein S11</fullName>
    </submittedName>
</protein>
<dbReference type="WBParaSite" id="SSLN_0001765901-mRNA-1">
    <property type="protein sequence ID" value="SSLN_0001765901-mRNA-1"/>
    <property type="gene ID" value="SSLN_0001765901"/>
</dbReference>
<name>A0A183TKL2_SCHSO</name>
<reference evidence="3" key="1">
    <citation type="submission" date="2016-06" db="UniProtKB">
        <authorList>
            <consortium name="WormBaseParasite"/>
        </authorList>
    </citation>
    <scope>IDENTIFICATION</scope>
</reference>
<keyword evidence="2" id="KW-1185">Reference proteome</keyword>
<evidence type="ECO:0000313" key="2">
    <source>
        <dbReference type="Proteomes" id="UP000275846"/>
    </source>
</evidence>
<reference evidence="1 2" key="2">
    <citation type="submission" date="2018-11" db="EMBL/GenBank/DDBJ databases">
        <authorList>
            <consortium name="Pathogen Informatics"/>
        </authorList>
    </citation>
    <scope>NUCLEOTIDE SEQUENCE [LARGE SCALE GENOMIC DNA]</scope>
    <source>
        <strain evidence="1 2">NST_G2</strain>
    </source>
</reference>
<proteinExistence type="predicted"/>
<gene>
    <name evidence="1" type="ORF">SSLN_LOCUS17010</name>
</gene>
<dbReference type="Proteomes" id="UP000275846">
    <property type="component" value="Unassembled WGS sequence"/>
</dbReference>
<sequence length="90" mass="10294">MSRSCRSRLQTRTGSSGCQCRDRECIHVVFSRLRRSKNALVSRRRVSAQVRIKVTKTVGTQHFVPGIVIRPDSIVEFAKDTVTRRAYRSS</sequence>